<protein>
    <submittedName>
        <fullName evidence="5">Glycoside hydrolase family 43 protein</fullName>
    </submittedName>
</protein>
<evidence type="ECO:0000256" key="3">
    <source>
        <dbReference type="ARBA" id="ARBA00023295"/>
    </source>
</evidence>
<dbReference type="Proteomes" id="UP000800200">
    <property type="component" value="Unassembled WGS sequence"/>
</dbReference>
<dbReference type="EMBL" id="ML994650">
    <property type="protein sequence ID" value="KAF2182020.1"/>
    <property type="molecule type" value="Genomic_DNA"/>
</dbReference>
<organism evidence="5 6">
    <name type="scientific">Zopfia rhizophila CBS 207.26</name>
    <dbReference type="NCBI Taxonomy" id="1314779"/>
    <lineage>
        <taxon>Eukaryota</taxon>
        <taxon>Fungi</taxon>
        <taxon>Dikarya</taxon>
        <taxon>Ascomycota</taxon>
        <taxon>Pezizomycotina</taxon>
        <taxon>Dothideomycetes</taxon>
        <taxon>Dothideomycetes incertae sedis</taxon>
        <taxon>Zopfiaceae</taxon>
        <taxon>Zopfia</taxon>
    </lineage>
</organism>
<dbReference type="PANTHER" id="PTHR42812">
    <property type="entry name" value="BETA-XYLOSIDASE"/>
    <property type="match status" value="1"/>
</dbReference>
<dbReference type="GO" id="GO:0004553">
    <property type="term" value="F:hydrolase activity, hydrolyzing O-glycosyl compounds"/>
    <property type="evidence" value="ECO:0007669"/>
    <property type="project" value="InterPro"/>
</dbReference>
<dbReference type="PANTHER" id="PTHR42812:SF12">
    <property type="entry name" value="BETA-XYLOSIDASE-RELATED"/>
    <property type="match status" value="1"/>
</dbReference>
<dbReference type="Pfam" id="PF04616">
    <property type="entry name" value="Glyco_hydro_43"/>
    <property type="match status" value="2"/>
</dbReference>
<dbReference type="InterPro" id="IPR051795">
    <property type="entry name" value="Glycosyl_Hydrlase_43"/>
</dbReference>
<evidence type="ECO:0000256" key="4">
    <source>
        <dbReference type="RuleBase" id="RU361187"/>
    </source>
</evidence>
<comment type="similarity">
    <text evidence="1 4">Belongs to the glycosyl hydrolase 43 family.</text>
</comment>
<dbReference type="OrthoDB" id="408373at2759"/>
<evidence type="ECO:0000256" key="1">
    <source>
        <dbReference type="ARBA" id="ARBA00009865"/>
    </source>
</evidence>
<keyword evidence="2 4" id="KW-0378">Hydrolase</keyword>
<dbReference type="InterPro" id="IPR023296">
    <property type="entry name" value="Glyco_hydro_beta-prop_sf"/>
</dbReference>
<accession>A0A6A6DVK8</accession>
<evidence type="ECO:0000256" key="2">
    <source>
        <dbReference type="ARBA" id="ARBA00022801"/>
    </source>
</evidence>
<keyword evidence="6" id="KW-1185">Reference proteome</keyword>
<dbReference type="CDD" id="cd18617">
    <property type="entry name" value="GH43_XynB-like"/>
    <property type="match status" value="1"/>
</dbReference>
<dbReference type="SUPFAM" id="SSF75005">
    <property type="entry name" value="Arabinanase/levansucrase/invertase"/>
    <property type="match status" value="1"/>
</dbReference>
<proteinExistence type="inferred from homology"/>
<reference evidence="5" key="1">
    <citation type="journal article" date="2020" name="Stud. Mycol.">
        <title>101 Dothideomycetes genomes: a test case for predicting lifestyles and emergence of pathogens.</title>
        <authorList>
            <person name="Haridas S."/>
            <person name="Albert R."/>
            <person name="Binder M."/>
            <person name="Bloem J."/>
            <person name="Labutti K."/>
            <person name="Salamov A."/>
            <person name="Andreopoulos B."/>
            <person name="Baker S."/>
            <person name="Barry K."/>
            <person name="Bills G."/>
            <person name="Bluhm B."/>
            <person name="Cannon C."/>
            <person name="Castanera R."/>
            <person name="Culley D."/>
            <person name="Daum C."/>
            <person name="Ezra D."/>
            <person name="Gonzalez J."/>
            <person name="Henrissat B."/>
            <person name="Kuo A."/>
            <person name="Liang C."/>
            <person name="Lipzen A."/>
            <person name="Lutzoni F."/>
            <person name="Magnuson J."/>
            <person name="Mondo S."/>
            <person name="Nolan M."/>
            <person name="Ohm R."/>
            <person name="Pangilinan J."/>
            <person name="Park H.-J."/>
            <person name="Ramirez L."/>
            <person name="Alfaro M."/>
            <person name="Sun H."/>
            <person name="Tritt A."/>
            <person name="Yoshinaga Y."/>
            <person name="Zwiers L.-H."/>
            <person name="Turgeon B."/>
            <person name="Goodwin S."/>
            <person name="Spatafora J."/>
            <person name="Crous P."/>
            <person name="Grigoriev I."/>
        </authorList>
    </citation>
    <scope>NUCLEOTIDE SEQUENCE</scope>
    <source>
        <strain evidence="5">CBS 207.26</strain>
    </source>
</reference>
<sequence>MVDSAPINPIIPGFAQDPSLVKVGSTYFLVNSAFHVFPGLPIYASSDLVSWKQIGSAIPRQTQLTLSKSSTRFSTNPSGEIMLATGGLFAPTIRYHKGTFYVVCTNIIHPENSKGIQKDFIISTQDIYSKFTGEKLSEERKIWDGTGGIYPEGPHIYKKDGWYYLMISEGCTHENHMITMARGKDIRGPYDACPRNPTLTARGTDEHIQYTGHYDAFQDGKEGWWGVCLGVRKDEGDRFIMGRETFLTSAKWKGGGEWLSFDSVTENPKGVIRQVESVALEAVPMVDFLYIRDADLSKYKFPEEGKAVIPTSSTTDLSHPEISPTFVGKRQQELNGRSTVTIRQASGHEHRYVRIFCDTSSPAMVFEFTKQCKEDIEVEAADSEDWVCLSSVGTLDMTGPDFVGLIIGIFVVAEAEEIEVDFGEFEIM</sequence>
<evidence type="ECO:0000313" key="5">
    <source>
        <dbReference type="EMBL" id="KAF2182020.1"/>
    </source>
</evidence>
<name>A0A6A6DVK8_9PEZI</name>
<gene>
    <name evidence="5" type="ORF">K469DRAFT_740542</name>
</gene>
<dbReference type="GO" id="GO:0005975">
    <property type="term" value="P:carbohydrate metabolic process"/>
    <property type="evidence" value="ECO:0007669"/>
    <property type="project" value="InterPro"/>
</dbReference>
<dbReference type="AlphaFoldDB" id="A0A6A6DVK8"/>
<dbReference type="InterPro" id="IPR006710">
    <property type="entry name" value="Glyco_hydro_43"/>
</dbReference>
<keyword evidence="3 4" id="KW-0326">Glycosidase</keyword>
<dbReference type="Gene3D" id="2.115.10.20">
    <property type="entry name" value="Glycosyl hydrolase domain, family 43"/>
    <property type="match status" value="2"/>
</dbReference>
<evidence type="ECO:0000313" key="6">
    <source>
        <dbReference type="Proteomes" id="UP000800200"/>
    </source>
</evidence>